<gene>
    <name evidence="1" type="ORF">FE257_005055</name>
</gene>
<organism evidence="1 2">
    <name type="scientific">Aspergillus nanangensis</name>
    <dbReference type="NCBI Taxonomy" id="2582783"/>
    <lineage>
        <taxon>Eukaryota</taxon>
        <taxon>Fungi</taxon>
        <taxon>Dikarya</taxon>
        <taxon>Ascomycota</taxon>
        <taxon>Pezizomycotina</taxon>
        <taxon>Eurotiomycetes</taxon>
        <taxon>Eurotiomycetidae</taxon>
        <taxon>Eurotiales</taxon>
        <taxon>Aspergillaceae</taxon>
        <taxon>Aspergillus</taxon>
        <taxon>Aspergillus subgen. Circumdati</taxon>
    </lineage>
</organism>
<evidence type="ECO:0000313" key="2">
    <source>
        <dbReference type="Proteomes" id="UP001194746"/>
    </source>
</evidence>
<comment type="caution">
    <text evidence="1">The sequence shown here is derived from an EMBL/GenBank/DDBJ whole genome shotgun (WGS) entry which is preliminary data.</text>
</comment>
<proteinExistence type="predicted"/>
<reference evidence="1" key="2">
    <citation type="submission" date="2020-02" db="EMBL/GenBank/DDBJ databases">
        <authorList>
            <person name="Gilchrist C.L.M."/>
            <person name="Chooi Y.-H."/>
        </authorList>
    </citation>
    <scope>NUCLEOTIDE SEQUENCE</scope>
    <source>
        <strain evidence="1">MST-FP2251</strain>
    </source>
</reference>
<reference evidence="1" key="1">
    <citation type="journal article" date="2019" name="Beilstein J. Org. Chem.">
        <title>Nanangenines: drimane sesquiterpenoids as the dominant metabolite cohort of a novel Australian fungus, Aspergillus nanangensis.</title>
        <authorList>
            <person name="Lacey H.J."/>
            <person name="Gilchrist C.L.M."/>
            <person name="Crombie A."/>
            <person name="Kalaitzis J.A."/>
            <person name="Vuong D."/>
            <person name="Rutledge P.J."/>
            <person name="Turner P."/>
            <person name="Pitt J.I."/>
            <person name="Lacey E."/>
            <person name="Chooi Y.H."/>
            <person name="Piggott A.M."/>
        </authorList>
    </citation>
    <scope>NUCLEOTIDE SEQUENCE</scope>
    <source>
        <strain evidence="1">MST-FP2251</strain>
    </source>
</reference>
<name>A0AAD4GUY1_ASPNN</name>
<dbReference type="Proteomes" id="UP001194746">
    <property type="component" value="Unassembled WGS sequence"/>
</dbReference>
<dbReference type="AlphaFoldDB" id="A0AAD4GUY1"/>
<sequence>MADKVKTKRSLPAEYLDEDWEKTFRLTRGKWPAFFGCHICGWAFSSDSPEVDEGYYLWSGGQLPWWACQRTILYRRSDATYHLSESHSGYQGYRSLATVPVVINREKTQVQPLMYKPPKNKKRARASRWEGLPVHDHCWDLLSHHELGSIAERDLAMICPVLHHRRRMMGNQCKIWRRQRKDRCGPILLNYVVDLAFREAKLRQAKSRKVKSELSRSCRSTCSTRPEAAQKSSFTCKLPMELIYMIVGDLWPHTLANVEKAFGIDFDDKIWRSSVSAVPFLKTRAFTEEDIDWRKLAWKLEKELKGGLRFSMCSAISSLVSTRS</sequence>
<evidence type="ECO:0000313" key="1">
    <source>
        <dbReference type="EMBL" id="KAF9891119.1"/>
    </source>
</evidence>
<accession>A0AAD4GUY1</accession>
<dbReference type="EMBL" id="VCAU01000021">
    <property type="protein sequence ID" value="KAF9891119.1"/>
    <property type="molecule type" value="Genomic_DNA"/>
</dbReference>
<keyword evidence="2" id="KW-1185">Reference proteome</keyword>
<protein>
    <submittedName>
        <fullName evidence="1">Uncharacterized protein</fullName>
    </submittedName>
</protein>